<organism evidence="1 2">
    <name type="scientific">Actinoplanes subglobosus</name>
    <dbReference type="NCBI Taxonomy" id="1547892"/>
    <lineage>
        <taxon>Bacteria</taxon>
        <taxon>Bacillati</taxon>
        <taxon>Actinomycetota</taxon>
        <taxon>Actinomycetes</taxon>
        <taxon>Micromonosporales</taxon>
        <taxon>Micromonosporaceae</taxon>
        <taxon>Actinoplanes</taxon>
    </lineage>
</organism>
<evidence type="ECO:0000313" key="2">
    <source>
        <dbReference type="Proteomes" id="UP001595867"/>
    </source>
</evidence>
<accession>A0ABV8J8Z7</accession>
<proteinExistence type="predicted"/>
<dbReference type="EMBL" id="JBHSBL010000029">
    <property type="protein sequence ID" value="MFC4071858.1"/>
    <property type="molecule type" value="Genomic_DNA"/>
</dbReference>
<dbReference type="Proteomes" id="UP001595867">
    <property type="component" value="Unassembled WGS sequence"/>
</dbReference>
<evidence type="ECO:0000313" key="1">
    <source>
        <dbReference type="EMBL" id="MFC4071858.1"/>
    </source>
</evidence>
<dbReference type="RefSeq" id="WP_378072735.1">
    <property type="nucleotide sequence ID" value="NZ_JBHSBL010000029.1"/>
</dbReference>
<keyword evidence="2" id="KW-1185">Reference proteome</keyword>
<protein>
    <recommendedName>
        <fullName evidence="3">FXSXX-COOH protein</fullName>
    </recommendedName>
</protein>
<evidence type="ECO:0008006" key="3">
    <source>
        <dbReference type="Google" id="ProtNLM"/>
    </source>
</evidence>
<reference evidence="2" key="1">
    <citation type="journal article" date="2019" name="Int. J. Syst. Evol. Microbiol.">
        <title>The Global Catalogue of Microorganisms (GCM) 10K type strain sequencing project: providing services to taxonomists for standard genome sequencing and annotation.</title>
        <authorList>
            <consortium name="The Broad Institute Genomics Platform"/>
            <consortium name="The Broad Institute Genome Sequencing Center for Infectious Disease"/>
            <person name="Wu L."/>
            <person name="Ma J."/>
        </authorList>
    </citation>
    <scope>NUCLEOTIDE SEQUENCE [LARGE SCALE GENOMIC DNA]</scope>
    <source>
        <strain evidence="2">TBRC 5832</strain>
    </source>
</reference>
<gene>
    <name evidence="1" type="ORF">ACFO0C_43555</name>
</gene>
<comment type="caution">
    <text evidence="1">The sequence shown here is derived from an EMBL/GenBank/DDBJ whole genome shotgun (WGS) entry which is preliminary data.</text>
</comment>
<name>A0ABV8J8Z7_9ACTN</name>
<sequence>MREGMRLSENDDTQTVIIDVRDVPLETLLDGGNPALAHTLRAVAAELVQPAGNYAAHGSTPLP</sequence>